<dbReference type="Pfam" id="PF02674">
    <property type="entry name" value="Colicin_V"/>
    <property type="match status" value="1"/>
</dbReference>
<evidence type="ECO:0000256" key="2">
    <source>
        <dbReference type="ARBA" id="ARBA00022692"/>
    </source>
</evidence>
<evidence type="ECO:0000313" key="6">
    <source>
        <dbReference type="EMBL" id="MBB4044010.1"/>
    </source>
</evidence>
<organism evidence="6 7">
    <name type="scientific">Bacteroides reticulotermitis</name>
    <dbReference type="NCBI Taxonomy" id="1133319"/>
    <lineage>
        <taxon>Bacteria</taxon>
        <taxon>Pseudomonadati</taxon>
        <taxon>Bacteroidota</taxon>
        <taxon>Bacteroidia</taxon>
        <taxon>Bacteroidales</taxon>
        <taxon>Bacteroidaceae</taxon>
        <taxon>Bacteroides</taxon>
    </lineage>
</organism>
<dbReference type="AlphaFoldDB" id="A0A840CVV5"/>
<feature type="transmembrane region" description="Helical" evidence="5">
    <location>
        <begin position="107"/>
        <end position="125"/>
    </location>
</feature>
<name>A0A840CVV5_9BACE</name>
<comment type="subcellular location">
    <subcellularLocation>
        <location evidence="1">Membrane</location>
        <topology evidence="1">Multi-pass membrane protein</topology>
    </subcellularLocation>
</comment>
<dbReference type="EMBL" id="JACIER010000006">
    <property type="protein sequence ID" value="MBB4044010.1"/>
    <property type="molecule type" value="Genomic_DNA"/>
</dbReference>
<keyword evidence="2 5" id="KW-0812">Transmembrane</keyword>
<keyword evidence="4 5" id="KW-0472">Membrane</keyword>
<dbReference type="Proteomes" id="UP000560658">
    <property type="component" value="Unassembled WGS sequence"/>
</dbReference>
<comment type="caution">
    <text evidence="6">The sequence shown here is derived from an EMBL/GenBank/DDBJ whole genome shotgun (WGS) entry which is preliminary data.</text>
</comment>
<dbReference type="GO" id="GO:0009403">
    <property type="term" value="P:toxin biosynthetic process"/>
    <property type="evidence" value="ECO:0007669"/>
    <property type="project" value="InterPro"/>
</dbReference>
<evidence type="ECO:0000256" key="1">
    <source>
        <dbReference type="ARBA" id="ARBA00004141"/>
    </source>
</evidence>
<keyword evidence="7" id="KW-1185">Reference proteome</keyword>
<feature type="transmembrane region" description="Helical" evidence="5">
    <location>
        <begin position="65"/>
        <end position="86"/>
    </location>
</feature>
<feature type="transmembrane region" description="Helical" evidence="5">
    <location>
        <begin position="28"/>
        <end position="45"/>
    </location>
</feature>
<evidence type="ECO:0000313" key="7">
    <source>
        <dbReference type="Proteomes" id="UP000560658"/>
    </source>
</evidence>
<gene>
    <name evidence="6" type="ORF">GGR06_001799</name>
</gene>
<evidence type="ECO:0000256" key="4">
    <source>
        <dbReference type="ARBA" id="ARBA00023136"/>
    </source>
</evidence>
<dbReference type="GO" id="GO:0016020">
    <property type="term" value="C:membrane"/>
    <property type="evidence" value="ECO:0007669"/>
    <property type="project" value="UniProtKB-SubCell"/>
</dbReference>
<reference evidence="6" key="1">
    <citation type="submission" date="2020-08" db="EMBL/GenBank/DDBJ databases">
        <title>Genomic Encyclopedia of Type Strains, Phase IV (KMG-IV): sequencing the most valuable type-strain genomes for metagenomic binning, comparative biology and taxonomic classification.</title>
        <authorList>
            <person name="Goeker M."/>
        </authorList>
    </citation>
    <scope>NUCLEOTIDE SEQUENCE [LARGE SCALE GENOMIC DNA]</scope>
    <source>
        <strain evidence="6">DSM 105720</strain>
    </source>
</reference>
<dbReference type="PANTHER" id="PTHR37306">
    <property type="entry name" value="COLICIN V PRODUCTION PROTEIN"/>
    <property type="match status" value="1"/>
</dbReference>
<protein>
    <submittedName>
        <fullName evidence="6">Membrane protein required for colicin V production</fullName>
    </submittedName>
</protein>
<dbReference type="RefSeq" id="WP_044160450.1">
    <property type="nucleotide sequence ID" value="NZ_JACIER010000006.1"/>
</dbReference>
<feature type="transmembrane region" description="Helical" evidence="5">
    <location>
        <begin position="141"/>
        <end position="157"/>
    </location>
</feature>
<evidence type="ECO:0000256" key="5">
    <source>
        <dbReference type="SAM" id="Phobius"/>
    </source>
</evidence>
<accession>A0A840CVV5</accession>
<evidence type="ECO:0000256" key="3">
    <source>
        <dbReference type="ARBA" id="ARBA00022989"/>
    </source>
</evidence>
<proteinExistence type="predicted"/>
<dbReference type="InterPro" id="IPR003825">
    <property type="entry name" value="Colicin-V_CvpA"/>
</dbReference>
<dbReference type="PANTHER" id="PTHR37306:SF1">
    <property type="entry name" value="COLICIN V PRODUCTION PROTEIN"/>
    <property type="match status" value="1"/>
</dbReference>
<sequence length="168" mass="18504">MTTIDVLILIVIGAGIVTGFMKGFIRQLASILGLLVGLLAARALYTPLAEKICPTVTESMTLAQILAFIMIWIAVPLIFTLVASLLTKAMEVVSLGWLNRWLGSGLGALKFMLITSLLICVIEFIDSDNKLISETKKSESLLYYPMETFAGIFFPAVKEMTQHYILKK</sequence>
<feature type="transmembrane region" description="Helical" evidence="5">
    <location>
        <begin position="6"/>
        <end position="21"/>
    </location>
</feature>
<keyword evidence="3 5" id="KW-1133">Transmembrane helix</keyword>